<proteinExistence type="inferred from homology"/>
<evidence type="ECO:0000256" key="2">
    <source>
        <dbReference type="ARBA" id="ARBA00008072"/>
    </source>
</evidence>
<organism evidence="8 9">
    <name type="scientific">Actinoallomurus acaciae</name>
    <dbReference type="NCBI Taxonomy" id="502577"/>
    <lineage>
        <taxon>Bacteria</taxon>
        <taxon>Bacillati</taxon>
        <taxon>Actinomycetota</taxon>
        <taxon>Actinomycetes</taxon>
        <taxon>Streptosporangiales</taxon>
        <taxon>Thermomonosporaceae</taxon>
        <taxon>Actinoallomurus</taxon>
    </lineage>
</organism>
<evidence type="ECO:0000256" key="6">
    <source>
        <dbReference type="RuleBase" id="RU361277"/>
    </source>
</evidence>
<dbReference type="EMBL" id="JBHLZP010000224">
    <property type="protein sequence ID" value="MFB9835742.1"/>
    <property type="molecule type" value="Genomic_DNA"/>
</dbReference>
<comment type="similarity">
    <text evidence="2 6">Belongs to the zinc-containing alcohol dehydrogenase family.</text>
</comment>
<accession>A0ABV5YP18</accession>
<reference evidence="8 9" key="1">
    <citation type="submission" date="2024-09" db="EMBL/GenBank/DDBJ databases">
        <authorList>
            <person name="Sun Q."/>
            <person name="Mori K."/>
        </authorList>
    </citation>
    <scope>NUCLEOTIDE SEQUENCE [LARGE SCALE GENOMIC DNA]</scope>
    <source>
        <strain evidence="8 9">TBRC 0563</strain>
    </source>
</reference>
<dbReference type="InterPro" id="IPR011032">
    <property type="entry name" value="GroES-like_sf"/>
</dbReference>
<keyword evidence="5" id="KW-0560">Oxidoreductase</keyword>
<dbReference type="InterPro" id="IPR013154">
    <property type="entry name" value="ADH-like_N"/>
</dbReference>
<dbReference type="SMART" id="SM00829">
    <property type="entry name" value="PKS_ER"/>
    <property type="match status" value="1"/>
</dbReference>
<dbReference type="Pfam" id="PF00107">
    <property type="entry name" value="ADH_zinc_N"/>
    <property type="match status" value="1"/>
</dbReference>
<keyword evidence="3 6" id="KW-0479">Metal-binding</keyword>
<comment type="caution">
    <text evidence="8">The sequence shown here is derived from an EMBL/GenBank/DDBJ whole genome shotgun (WGS) entry which is preliminary data.</text>
</comment>
<dbReference type="InterPro" id="IPR020843">
    <property type="entry name" value="ER"/>
</dbReference>
<evidence type="ECO:0000313" key="8">
    <source>
        <dbReference type="EMBL" id="MFB9835742.1"/>
    </source>
</evidence>
<dbReference type="InterPro" id="IPR002328">
    <property type="entry name" value="ADH_Zn_CS"/>
</dbReference>
<evidence type="ECO:0000256" key="1">
    <source>
        <dbReference type="ARBA" id="ARBA00001947"/>
    </source>
</evidence>
<dbReference type="Gene3D" id="3.90.180.10">
    <property type="entry name" value="Medium-chain alcohol dehydrogenases, catalytic domain"/>
    <property type="match status" value="1"/>
</dbReference>
<dbReference type="SUPFAM" id="SSF51735">
    <property type="entry name" value="NAD(P)-binding Rossmann-fold domains"/>
    <property type="match status" value="1"/>
</dbReference>
<sequence>MKAAVCTDTGIDAAIEDIAVPVPSAGEVLLRVAACGVCHSDLHVLTGATAFPRPCVLGHEVSGVVSETGTGVTNVRKGDRVVASFILPCGACEQCARGRPELCLEFLVKNRRRGVLFDGTSRHRTHSGDPIWMYSMGGLAEYCVVPANDLFTVPDDIDLVAAAVLGCSVFTAYGAVHDVAEVGLGDSVAVIGAGGVGSSLIALARAAGAADVIAIDIEEHKLTAAAALGATRTVNAARGDAVAAVREATDGRGVDVCFEAIGDPGTLRTAVDVCGDGGHAVVVGLARPGTPASFDMGRLVRRKLRVSGSYGASPGAAMPAVIRLAAGARIDLSAIVTDRFTLEEVTVAYQALADRKIAGRGVLVIDTRL</sequence>
<dbReference type="InterPro" id="IPR036291">
    <property type="entry name" value="NAD(P)-bd_dom_sf"/>
</dbReference>
<evidence type="ECO:0000313" key="9">
    <source>
        <dbReference type="Proteomes" id="UP001589627"/>
    </source>
</evidence>
<dbReference type="InterPro" id="IPR013149">
    <property type="entry name" value="ADH-like_C"/>
</dbReference>
<gene>
    <name evidence="8" type="ORF">ACFFNX_26525</name>
</gene>
<evidence type="ECO:0000256" key="4">
    <source>
        <dbReference type="ARBA" id="ARBA00022833"/>
    </source>
</evidence>
<dbReference type="Pfam" id="PF08240">
    <property type="entry name" value="ADH_N"/>
    <property type="match status" value="1"/>
</dbReference>
<feature type="domain" description="Enoyl reductase (ER)" evidence="7">
    <location>
        <begin position="13"/>
        <end position="363"/>
    </location>
</feature>
<comment type="cofactor">
    <cofactor evidence="1 6">
        <name>Zn(2+)</name>
        <dbReference type="ChEBI" id="CHEBI:29105"/>
    </cofactor>
</comment>
<dbReference type="Gene3D" id="3.40.50.720">
    <property type="entry name" value="NAD(P)-binding Rossmann-like Domain"/>
    <property type="match status" value="1"/>
</dbReference>
<protein>
    <submittedName>
        <fullName evidence="8">Zinc-binding dehydrogenase</fullName>
    </submittedName>
</protein>
<name>A0ABV5YP18_9ACTN</name>
<dbReference type="PANTHER" id="PTHR43350">
    <property type="entry name" value="NAD-DEPENDENT ALCOHOL DEHYDROGENASE"/>
    <property type="match status" value="1"/>
</dbReference>
<dbReference type="PROSITE" id="PS00059">
    <property type="entry name" value="ADH_ZINC"/>
    <property type="match status" value="1"/>
</dbReference>
<dbReference type="PANTHER" id="PTHR43350:SF2">
    <property type="entry name" value="GROES-LIKE ZINC-BINDING ALCOHOL DEHYDROGENASE FAMILY PROTEIN"/>
    <property type="match status" value="1"/>
</dbReference>
<evidence type="ECO:0000256" key="3">
    <source>
        <dbReference type="ARBA" id="ARBA00022723"/>
    </source>
</evidence>
<keyword evidence="9" id="KW-1185">Reference proteome</keyword>
<dbReference type="SUPFAM" id="SSF50129">
    <property type="entry name" value="GroES-like"/>
    <property type="match status" value="1"/>
</dbReference>
<dbReference type="Proteomes" id="UP001589627">
    <property type="component" value="Unassembled WGS sequence"/>
</dbReference>
<evidence type="ECO:0000259" key="7">
    <source>
        <dbReference type="SMART" id="SM00829"/>
    </source>
</evidence>
<keyword evidence="4 6" id="KW-0862">Zinc</keyword>
<evidence type="ECO:0000256" key="5">
    <source>
        <dbReference type="ARBA" id="ARBA00023002"/>
    </source>
</evidence>
<dbReference type="RefSeq" id="WP_378207826.1">
    <property type="nucleotide sequence ID" value="NZ_JBHLZP010000224.1"/>
</dbReference>